<name>A0ABW0QZX4_9BACL</name>
<proteinExistence type="predicted"/>
<dbReference type="PANTHER" id="PTHR30373">
    <property type="entry name" value="UPF0603 PROTEIN YGCG"/>
    <property type="match status" value="1"/>
</dbReference>
<organism evidence="5 6">
    <name type="scientific">Cohnella yongneupensis</name>
    <dbReference type="NCBI Taxonomy" id="425006"/>
    <lineage>
        <taxon>Bacteria</taxon>
        <taxon>Bacillati</taxon>
        <taxon>Bacillota</taxon>
        <taxon>Bacilli</taxon>
        <taxon>Bacillales</taxon>
        <taxon>Paenibacillaceae</taxon>
        <taxon>Cohnella</taxon>
    </lineage>
</organism>
<evidence type="ECO:0000313" key="6">
    <source>
        <dbReference type="Proteomes" id="UP001596108"/>
    </source>
</evidence>
<evidence type="ECO:0000259" key="4">
    <source>
        <dbReference type="Pfam" id="PF04536"/>
    </source>
</evidence>
<keyword evidence="2" id="KW-0812">Transmembrane</keyword>
<protein>
    <submittedName>
        <fullName evidence="5">TPM domain-containing protein</fullName>
    </submittedName>
</protein>
<dbReference type="EMBL" id="JBHSNC010000043">
    <property type="protein sequence ID" value="MFC5530536.1"/>
    <property type="molecule type" value="Genomic_DNA"/>
</dbReference>
<keyword evidence="3" id="KW-0732">Signal</keyword>
<gene>
    <name evidence="5" type="ORF">ACFPQ4_13950</name>
</gene>
<keyword evidence="2" id="KW-0472">Membrane</keyword>
<evidence type="ECO:0000256" key="2">
    <source>
        <dbReference type="SAM" id="Phobius"/>
    </source>
</evidence>
<evidence type="ECO:0000256" key="3">
    <source>
        <dbReference type="SAM" id="SignalP"/>
    </source>
</evidence>
<feature type="transmembrane region" description="Helical" evidence="2">
    <location>
        <begin position="210"/>
        <end position="235"/>
    </location>
</feature>
<feature type="chain" id="PRO_5045102915" evidence="3">
    <location>
        <begin position="28"/>
        <end position="266"/>
    </location>
</feature>
<dbReference type="PANTHER" id="PTHR30373:SF2">
    <property type="entry name" value="UPF0603 PROTEIN YGCG"/>
    <property type="match status" value="1"/>
</dbReference>
<sequence length="266" mass="27440">MTGPRRYGRKIAALLLFAVLWALPVAANGASAATSGDSRYGVYVVDEANVISSETKVRLYNTAIWLNQKTGSAQVGVVTVPSLEGTTLEQLAVDTFRKLGLGSSKLNDGVLLLYSAADKHVRIEVGYGLEGRITDGKAGAILDQYFVPNRDAGKLDEAFMQTQSALIVEVAAEYGIDATGSVEDIAPLAPAQQSDGEGFFASMPTYMKTLLGLGVVLLIVLDFKFTGGAVTWAILSMVGRRGGGGGGRSGGGRGGGGSSGGGGASR</sequence>
<feature type="domain" description="TPM" evidence="4">
    <location>
        <begin position="44"/>
        <end position="166"/>
    </location>
</feature>
<dbReference type="Proteomes" id="UP001596108">
    <property type="component" value="Unassembled WGS sequence"/>
</dbReference>
<dbReference type="InterPro" id="IPR007621">
    <property type="entry name" value="TPM_dom"/>
</dbReference>
<dbReference type="Gene3D" id="3.10.310.50">
    <property type="match status" value="1"/>
</dbReference>
<feature type="region of interest" description="Disordered" evidence="1">
    <location>
        <begin position="244"/>
        <end position="266"/>
    </location>
</feature>
<keyword evidence="2" id="KW-1133">Transmembrane helix</keyword>
<accession>A0ABW0QZX4</accession>
<comment type="caution">
    <text evidence="5">The sequence shown here is derived from an EMBL/GenBank/DDBJ whole genome shotgun (WGS) entry which is preliminary data.</text>
</comment>
<evidence type="ECO:0000313" key="5">
    <source>
        <dbReference type="EMBL" id="MFC5530536.1"/>
    </source>
</evidence>
<feature type="signal peptide" evidence="3">
    <location>
        <begin position="1"/>
        <end position="27"/>
    </location>
</feature>
<reference evidence="6" key="1">
    <citation type="journal article" date="2019" name="Int. J. Syst. Evol. Microbiol.">
        <title>The Global Catalogue of Microorganisms (GCM) 10K type strain sequencing project: providing services to taxonomists for standard genome sequencing and annotation.</title>
        <authorList>
            <consortium name="The Broad Institute Genomics Platform"/>
            <consortium name="The Broad Institute Genome Sequencing Center for Infectious Disease"/>
            <person name="Wu L."/>
            <person name="Ma J."/>
        </authorList>
    </citation>
    <scope>NUCLEOTIDE SEQUENCE [LARGE SCALE GENOMIC DNA]</scope>
    <source>
        <strain evidence="6">CGMCC 1.18578</strain>
    </source>
</reference>
<dbReference type="Pfam" id="PF04536">
    <property type="entry name" value="TPM_phosphatase"/>
    <property type="match status" value="1"/>
</dbReference>
<keyword evidence="6" id="KW-1185">Reference proteome</keyword>
<dbReference type="RefSeq" id="WP_378112482.1">
    <property type="nucleotide sequence ID" value="NZ_JBHSNC010000043.1"/>
</dbReference>
<evidence type="ECO:0000256" key="1">
    <source>
        <dbReference type="SAM" id="MobiDB-lite"/>
    </source>
</evidence>